<keyword evidence="4" id="KW-0805">Transcription regulation</keyword>
<accession>A0A835IAX8</accession>
<comment type="similarity">
    <text evidence="2 4">Belongs to the Mediator complex subunit 20 family.</text>
</comment>
<dbReference type="GO" id="GO:0016592">
    <property type="term" value="C:mediator complex"/>
    <property type="evidence" value="ECO:0007669"/>
    <property type="project" value="InterPro"/>
</dbReference>
<evidence type="ECO:0000256" key="1">
    <source>
        <dbReference type="ARBA" id="ARBA00004123"/>
    </source>
</evidence>
<evidence type="ECO:0000256" key="2">
    <source>
        <dbReference type="ARBA" id="ARBA00010743"/>
    </source>
</evidence>
<dbReference type="AlphaFoldDB" id="A0A835IAX8"/>
<dbReference type="PANTHER" id="PTHR12465">
    <property type="entry name" value="UBIQUITIN SPECIFIC PROTEASE HOMOLOG 49"/>
    <property type="match status" value="1"/>
</dbReference>
<dbReference type="EMBL" id="JADFTS010000003">
    <property type="protein sequence ID" value="KAF9614700.1"/>
    <property type="molecule type" value="Genomic_DNA"/>
</dbReference>
<dbReference type="InterPro" id="IPR013921">
    <property type="entry name" value="Mediator_Med20"/>
</dbReference>
<evidence type="ECO:0000256" key="3">
    <source>
        <dbReference type="ARBA" id="ARBA00023242"/>
    </source>
</evidence>
<comment type="subcellular location">
    <subcellularLocation>
        <location evidence="1 4">Nucleus</location>
    </subcellularLocation>
</comment>
<dbReference type="PANTHER" id="PTHR12465:SF0">
    <property type="entry name" value="MEDIATOR OF RNA POLYMERASE II TRANSCRIPTION SUBUNIT 20"/>
    <property type="match status" value="1"/>
</dbReference>
<keyword evidence="6" id="KW-1185">Reference proteome</keyword>
<dbReference type="GO" id="GO:0006357">
    <property type="term" value="P:regulation of transcription by RNA polymerase II"/>
    <property type="evidence" value="ECO:0007669"/>
    <property type="project" value="InterPro"/>
</dbReference>
<gene>
    <name evidence="4" type="primary">MED20</name>
    <name evidence="5" type="ORF">IFM89_019828</name>
</gene>
<dbReference type="Proteomes" id="UP000631114">
    <property type="component" value="Unassembled WGS sequence"/>
</dbReference>
<dbReference type="GO" id="GO:0003713">
    <property type="term" value="F:transcription coactivator activity"/>
    <property type="evidence" value="ECO:0007669"/>
    <property type="project" value="TreeGrafter"/>
</dbReference>
<sequence>VLYWQANVGATVNTQILTEISQCVETINGSKGGRWKATLNYYKANTRDQSVANPPEFPRDLMGISLQEQPSKYYFIIRSQRIVLEADTLVQMIMEKLQSYRSRISVNFEGIQYQLGDFQLRIGKVVATNADSLRGIVLEMEYLPISSVEKSRLIMEEFLDMWQEIVSKRSLPGRLMHIEPNFAEYGLADHYTPQHTVVQYATVMTHLLQSNVRN</sequence>
<comment type="subunit">
    <text evidence="4">Component of the Mediator complex.</text>
</comment>
<evidence type="ECO:0000313" key="6">
    <source>
        <dbReference type="Proteomes" id="UP000631114"/>
    </source>
</evidence>
<name>A0A835IAX8_9MAGN</name>
<reference evidence="5 6" key="1">
    <citation type="submission" date="2020-10" db="EMBL/GenBank/DDBJ databases">
        <title>The Coptis chinensis genome and diversification of protoberbering-type alkaloids.</title>
        <authorList>
            <person name="Wang B."/>
            <person name="Shu S."/>
            <person name="Song C."/>
            <person name="Liu Y."/>
        </authorList>
    </citation>
    <scope>NUCLEOTIDE SEQUENCE [LARGE SCALE GENOMIC DNA]</scope>
    <source>
        <strain evidence="5">HL-2020</strain>
        <tissue evidence="5">Leaf</tissue>
    </source>
</reference>
<feature type="non-terminal residue" evidence="5">
    <location>
        <position position="214"/>
    </location>
</feature>
<dbReference type="Pfam" id="PF08612">
    <property type="entry name" value="Med20"/>
    <property type="match status" value="1"/>
</dbReference>
<keyword evidence="4" id="KW-0804">Transcription</keyword>
<protein>
    <recommendedName>
        <fullName evidence="4">Mediator of RNA polymerase II transcription subunit 20</fullName>
    </recommendedName>
    <alternativeName>
        <fullName evidence="4">Mediator complex subunit 20</fullName>
    </alternativeName>
</protein>
<comment type="function">
    <text evidence="4">Component of the Mediator complex, a coactivator involved in the regulated transcription of nearly all RNA polymerase II-dependent genes. Mediator functions as a bridge to convey information from gene-specific regulatory proteins to the basal RNA polymerase II transcription machinery. Mediator is recruited to promoters by direct interactions with regulatory proteins and serves as a scaffold for the assembly of a functional preinitiation complex with RNA polymerase II and the general transcription factors.</text>
</comment>
<organism evidence="5 6">
    <name type="scientific">Coptis chinensis</name>
    <dbReference type="NCBI Taxonomy" id="261450"/>
    <lineage>
        <taxon>Eukaryota</taxon>
        <taxon>Viridiplantae</taxon>
        <taxon>Streptophyta</taxon>
        <taxon>Embryophyta</taxon>
        <taxon>Tracheophyta</taxon>
        <taxon>Spermatophyta</taxon>
        <taxon>Magnoliopsida</taxon>
        <taxon>Ranunculales</taxon>
        <taxon>Ranunculaceae</taxon>
        <taxon>Coptidoideae</taxon>
        <taxon>Coptis</taxon>
    </lineage>
</organism>
<keyword evidence="4" id="KW-0010">Activator</keyword>
<dbReference type="OrthoDB" id="1854899at2759"/>
<proteinExistence type="inferred from homology"/>
<evidence type="ECO:0000313" key="5">
    <source>
        <dbReference type="EMBL" id="KAF9614700.1"/>
    </source>
</evidence>
<keyword evidence="3 4" id="KW-0539">Nucleus</keyword>
<evidence type="ECO:0000256" key="4">
    <source>
        <dbReference type="RuleBase" id="RU364152"/>
    </source>
</evidence>
<comment type="caution">
    <text evidence="5">The sequence shown here is derived from an EMBL/GenBank/DDBJ whole genome shotgun (WGS) entry which is preliminary data.</text>
</comment>